<protein>
    <recommendedName>
        <fullName evidence="11">Protein FAM161A</fullName>
    </recommendedName>
</protein>
<feature type="compositionally biased region" description="Basic and acidic residues" evidence="12">
    <location>
        <begin position="132"/>
        <end position="146"/>
    </location>
</feature>
<keyword evidence="8" id="KW-0206">Cytoskeleton</keyword>
<dbReference type="STRING" id="8090.ENSORLP00000003203"/>
<evidence type="ECO:0000256" key="1">
    <source>
        <dbReference type="ARBA" id="ARBA00004114"/>
    </source>
</evidence>
<dbReference type="GO" id="GO:0005814">
    <property type="term" value="C:centriole"/>
    <property type="evidence" value="ECO:0007669"/>
    <property type="project" value="UniProtKB-SubCell"/>
</dbReference>
<evidence type="ECO:0000256" key="5">
    <source>
        <dbReference type="ARBA" id="ARBA00022794"/>
    </source>
</evidence>
<dbReference type="InParanoid" id="H2LBD2"/>
<keyword evidence="7" id="KW-0969">Cilium</keyword>
<evidence type="ECO:0000256" key="2">
    <source>
        <dbReference type="ARBA" id="ARBA00004120"/>
    </source>
</evidence>
<reference evidence="13 14" key="1">
    <citation type="journal article" date="2007" name="Nature">
        <title>The medaka draft genome and insights into vertebrate genome evolution.</title>
        <authorList>
            <person name="Kasahara M."/>
            <person name="Naruse K."/>
            <person name="Sasaki S."/>
            <person name="Nakatani Y."/>
            <person name="Qu W."/>
            <person name="Ahsan B."/>
            <person name="Yamada T."/>
            <person name="Nagayasu Y."/>
            <person name="Doi K."/>
            <person name="Kasai Y."/>
            <person name="Jindo T."/>
            <person name="Kobayashi D."/>
            <person name="Shimada A."/>
            <person name="Toyoda A."/>
            <person name="Kuroki Y."/>
            <person name="Fujiyama A."/>
            <person name="Sasaki T."/>
            <person name="Shimizu A."/>
            <person name="Asakawa S."/>
            <person name="Shimizu N."/>
            <person name="Hashimoto S."/>
            <person name="Yang J."/>
            <person name="Lee Y."/>
            <person name="Matsushima K."/>
            <person name="Sugano S."/>
            <person name="Sakaizumi M."/>
            <person name="Narita T."/>
            <person name="Ohishi K."/>
            <person name="Haga S."/>
            <person name="Ohta F."/>
            <person name="Nomoto H."/>
            <person name="Nogata K."/>
            <person name="Morishita T."/>
            <person name="Endo T."/>
            <person name="Shin-I T."/>
            <person name="Takeda H."/>
            <person name="Morishita S."/>
            <person name="Kohara Y."/>
        </authorList>
    </citation>
    <scope>NUCLEOTIDE SEQUENCE [LARGE SCALE GENOMIC DNA]</scope>
    <source>
        <strain evidence="13 14">Hd-rR</strain>
    </source>
</reference>
<dbReference type="Ensembl" id="ENSORLT00000003204.2">
    <property type="protein sequence ID" value="ENSORLP00000003203.2"/>
    <property type="gene ID" value="ENSORLG00000002570.2"/>
</dbReference>
<dbReference type="InterPro" id="IPR019579">
    <property type="entry name" value="FAM161A/B"/>
</dbReference>
<dbReference type="PANTHER" id="PTHR21501">
    <property type="entry name" value="PROTEIN FAM-161"/>
    <property type="match status" value="1"/>
</dbReference>
<accession>H2LBD2</accession>
<dbReference type="PANTHER" id="PTHR21501:SF3">
    <property type="entry name" value="PROTEIN FAM161A"/>
    <property type="match status" value="1"/>
</dbReference>
<feature type="compositionally biased region" description="Polar residues" evidence="12">
    <location>
        <begin position="103"/>
        <end position="114"/>
    </location>
</feature>
<proteinExistence type="inferred from homology"/>
<evidence type="ECO:0000256" key="4">
    <source>
        <dbReference type="ARBA" id="ARBA00022490"/>
    </source>
</evidence>
<evidence type="ECO:0000256" key="12">
    <source>
        <dbReference type="SAM" id="MobiDB-lite"/>
    </source>
</evidence>
<feature type="region of interest" description="Disordered" evidence="12">
    <location>
        <begin position="322"/>
        <end position="387"/>
    </location>
</feature>
<evidence type="ECO:0000256" key="11">
    <source>
        <dbReference type="ARBA" id="ARBA00039949"/>
    </source>
</evidence>
<keyword evidence="9" id="KW-0966">Cell projection</keyword>
<keyword evidence="4" id="KW-0963">Cytoplasm</keyword>
<evidence type="ECO:0000256" key="10">
    <source>
        <dbReference type="ARBA" id="ARBA00037165"/>
    </source>
</evidence>
<comment type="similarity">
    <text evidence="3">Belongs to the FAM161 family.</text>
</comment>
<evidence type="ECO:0000256" key="7">
    <source>
        <dbReference type="ARBA" id="ARBA00023069"/>
    </source>
</evidence>
<feature type="region of interest" description="Disordered" evidence="12">
    <location>
        <begin position="130"/>
        <end position="208"/>
    </location>
</feature>
<keyword evidence="5" id="KW-0970">Cilium biogenesis/degradation</keyword>
<comment type="subcellular location">
    <subcellularLocation>
        <location evidence="2">Cytoplasm</location>
        <location evidence="2">Cytoskeleton</location>
        <location evidence="2">Cilium basal body</location>
    </subcellularLocation>
    <subcellularLocation>
        <location evidence="1">Cytoplasm</location>
        <location evidence="1">Cytoskeleton</location>
        <location evidence="1">Microtubule organizing center</location>
        <location evidence="1">Centrosome</location>
        <location evidence="1">Centriole</location>
    </subcellularLocation>
</comment>
<keyword evidence="14" id="KW-1185">Reference proteome</keyword>
<dbReference type="GO" id="GO:0044782">
    <property type="term" value="P:cilium organization"/>
    <property type="evidence" value="ECO:0000318"/>
    <property type="project" value="GO_Central"/>
</dbReference>
<dbReference type="InterPro" id="IPR051655">
    <property type="entry name" value="FAM161"/>
</dbReference>
<dbReference type="HOGENOM" id="CLU_779775_0_0_1"/>
<evidence type="ECO:0000256" key="3">
    <source>
        <dbReference type="ARBA" id="ARBA00006663"/>
    </source>
</evidence>
<name>H2LBD2_ORYLA</name>
<dbReference type="Pfam" id="PF10595">
    <property type="entry name" value="FAM161A_B"/>
    <property type="match status" value="1"/>
</dbReference>
<evidence type="ECO:0000256" key="8">
    <source>
        <dbReference type="ARBA" id="ARBA00023212"/>
    </source>
</evidence>
<reference evidence="13" key="3">
    <citation type="submission" date="2025-09" db="UniProtKB">
        <authorList>
            <consortium name="Ensembl"/>
        </authorList>
    </citation>
    <scope>IDENTIFICATION</scope>
    <source>
        <strain evidence="13">Hd-rR</strain>
    </source>
</reference>
<feature type="region of interest" description="Disordered" evidence="12">
    <location>
        <begin position="101"/>
        <end position="120"/>
    </location>
</feature>
<organism evidence="13 14">
    <name type="scientific">Oryzias latipes</name>
    <name type="common">Japanese rice fish</name>
    <name type="synonym">Japanese killifish</name>
    <dbReference type="NCBI Taxonomy" id="8090"/>
    <lineage>
        <taxon>Eukaryota</taxon>
        <taxon>Metazoa</taxon>
        <taxon>Chordata</taxon>
        <taxon>Craniata</taxon>
        <taxon>Vertebrata</taxon>
        <taxon>Euteleostomi</taxon>
        <taxon>Actinopterygii</taxon>
        <taxon>Neopterygii</taxon>
        <taxon>Teleostei</taxon>
        <taxon>Neoteleostei</taxon>
        <taxon>Acanthomorphata</taxon>
        <taxon>Ovalentaria</taxon>
        <taxon>Atherinomorphae</taxon>
        <taxon>Beloniformes</taxon>
        <taxon>Adrianichthyidae</taxon>
        <taxon>Oryziinae</taxon>
        <taxon>Oryzias</taxon>
    </lineage>
</organism>
<dbReference type="Bgee" id="ENSORLG00000002570">
    <property type="expression patterns" value="Expressed in mesonephros and 3 other cell types or tissues"/>
</dbReference>
<evidence type="ECO:0000313" key="13">
    <source>
        <dbReference type="Ensembl" id="ENSORLP00000003203.2"/>
    </source>
</evidence>
<gene>
    <name evidence="13" type="primary">LOC101164426</name>
</gene>
<dbReference type="Proteomes" id="UP000001038">
    <property type="component" value="Chromosome 15"/>
</dbReference>
<evidence type="ECO:0000313" key="14">
    <source>
        <dbReference type="Proteomes" id="UP000001038"/>
    </source>
</evidence>
<evidence type="ECO:0000256" key="6">
    <source>
        <dbReference type="ARBA" id="ARBA00023054"/>
    </source>
</evidence>
<dbReference type="AlphaFoldDB" id="H2LBD2"/>
<evidence type="ECO:0000256" key="9">
    <source>
        <dbReference type="ARBA" id="ARBA00023273"/>
    </source>
</evidence>
<keyword evidence="6" id="KW-0175">Coiled coil</keyword>
<reference evidence="13" key="2">
    <citation type="submission" date="2025-08" db="UniProtKB">
        <authorList>
            <consortium name="Ensembl"/>
        </authorList>
    </citation>
    <scope>IDENTIFICATION</scope>
    <source>
        <strain evidence="13">Hd-rR</strain>
    </source>
</reference>
<dbReference type="GeneTree" id="ENSGT00940000157824"/>
<sequence length="432" mass="49022">MRNNPHPAGLIHPSAVSLQECDVDSDSSEERRNVCSSVSLEIHGLQREQDVYFSNQEYYRRLEELKSTHLRNMAELEKMYISQAKARHDEEAGGIWRGVNLDGRSSSRSPNISFPCSGPTRKLQRINSQEELDFHESSSGSDHSDFCGEDSGGELGWAPGPAGAFGRNILRSPNQNTTQTQIRTRAKAPGPKPQGGVSHPTGARGRSKVTVPKPFQMMLREEEKKKHQVRTRSEIELENTLLRQELEELRECQKKFRATPAPAHIHLPLYEVISRRQKNIRENIRGSAAVFPKPFHFLEREKRKREARMEAELGTFSHREERRAFSARAMPSSVYGSTADTRKSSSRQQPQSFCTLERDVTDGQSDQSSDLEDDCRPQRPSSSKAVKKHIELSIEMVGDREWSPYKIPMRSVCAPQQLQGSSFKDRSQHTSL</sequence>
<comment type="function">
    <text evidence="10">Involved in ciliogenesis.</text>
</comment>